<sequence length="76" mass="8626">MNSTQVVSDATSVGATGLFEDIFSGPQIVPIVMQWLSARTTWWFFTRTHDHDVTLTVGEQYWGQMTYTSKGYDKMA</sequence>
<keyword evidence="2" id="KW-1185">Reference proteome</keyword>
<gene>
    <name evidence="1" type="ORF">BGZ96_004737</name>
</gene>
<organism evidence="1 2">
    <name type="scientific">Linnemannia gamsii</name>
    <dbReference type="NCBI Taxonomy" id="64522"/>
    <lineage>
        <taxon>Eukaryota</taxon>
        <taxon>Fungi</taxon>
        <taxon>Fungi incertae sedis</taxon>
        <taxon>Mucoromycota</taxon>
        <taxon>Mortierellomycotina</taxon>
        <taxon>Mortierellomycetes</taxon>
        <taxon>Mortierellales</taxon>
        <taxon>Mortierellaceae</taxon>
        <taxon>Linnemannia</taxon>
    </lineage>
</organism>
<accession>A0ABQ7KHE3</accession>
<proteinExistence type="predicted"/>
<evidence type="ECO:0000313" key="2">
    <source>
        <dbReference type="Proteomes" id="UP001194696"/>
    </source>
</evidence>
<protein>
    <submittedName>
        <fullName evidence="1">Uncharacterized protein</fullName>
    </submittedName>
</protein>
<dbReference type="EMBL" id="JAAAIM010000022">
    <property type="protein sequence ID" value="KAG0297808.1"/>
    <property type="molecule type" value="Genomic_DNA"/>
</dbReference>
<reference evidence="1 2" key="1">
    <citation type="journal article" date="2020" name="Fungal Divers.">
        <title>Resolving the Mortierellaceae phylogeny through synthesis of multi-gene phylogenetics and phylogenomics.</title>
        <authorList>
            <person name="Vandepol N."/>
            <person name="Liber J."/>
            <person name="Desiro A."/>
            <person name="Na H."/>
            <person name="Kennedy M."/>
            <person name="Barry K."/>
            <person name="Grigoriev I.V."/>
            <person name="Miller A.N."/>
            <person name="O'Donnell K."/>
            <person name="Stajich J.E."/>
            <person name="Bonito G."/>
        </authorList>
    </citation>
    <scope>NUCLEOTIDE SEQUENCE [LARGE SCALE GENOMIC DNA]</scope>
    <source>
        <strain evidence="1 2">AD045</strain>
    </source>
</reference>
<name>A0ABQ7KHE3_9FUNG</name>
<evidence type="ECO:0000313" key="1">
    <source>
        <dbReference type="EMBL" id="KAG0297808.1"/>
    </source>
</evidence>
<comment type="caution">
    <text evidence="1">The sequence shown here is derived from an EMBL/GenBank/DDBJ whole genome shotgun (WGS) entry which is preliminary data.</text>
</comment>
<dbReference type="Proteomes" id="UP001194696">
    <property type="component" value="Unassembled WGS sequence"/>
</dbReference>